<proteinExistence type="predicted"/>
<organism evidence="1 2">
    <name type="scientific">Tolypocladium ophioglossoides (strain CBS 100239)</name>
    <name type="common">Snaketongue truffleclub</name>
    <name type="synonym">Elaphocordyceps ophioglossoides</name>
    <dbReference type="NCBI Taxonomy" id="1163406"/>
    <lineage>
        <taxon>Eukaryota</taxon>
        <taxon>Fungi</taxon>
        <taxon>Dikarya</taxon>
        <taxon>Ascomycota</taxon>
        <taxon>Pezizomycotina</taxon>
        <taxon>Sordariomycetes</taxon>
        <taxon>Hypocreomycetidae</taxon>
        <taxon>Hypocreales</taxon>
        <taxon>Ophiocordycipitaceae</taxon>
        <taxon>Tolypocladium</taxon>
    </lineage>
</organism>
<gene>
    <name evidence="1" type="ORF">TOPH_08326</name>
</gene>
<keyword evidence="2" id="KW-1185">Reference proteome</keyword>
<dbReference type="Proteomes" id="UP000036947">
    <property type="component" value="Unassembled WGS sequence"/>
</dbReference>
<sequence length="379" mass="41893">MLSGHVTQRLASNILLATFPEGFDERKLTLSTLDIAHHRLDPSSHLAVGACGTRPDLIILGRMAPSFMPKPSPPRSMPKPLRPGFLGYSTMTGSSKTLPSASSQCLIAVSSSGGLDFSDDEIRHIAGQTAEGTHWLANRELVANVTFIYEQHNVTIPGDKLVPNTTMASEFSGVVYNDSLYCFHRYNVFDGSSWKGDEKIPSTNIGSGISAVVYDDNIYCFHQGSGSDSSTIWYNVFYRSSWKGDNKIPYTTTSSGPSAVVRDNCIFCFHKGSRHLCLAIFHEQSWTKDILIGGIGIEVRYRTFDKISTDSDYDTFESIWRNPVLKQLGYDQDYYGCMKLGMTSATNMTRRALTSPSSPVPTGMVRLCLPRQRQALHAV</sequence>
<reference evidence="1 2" key="1">
    <citation type="journal article" date="2015" name="BMC Genomics">
        <title>The genome of the truffle-parasite Tolypocladium ophioglossoides and the evolution of antifungal peptaibiotics.</title>
        <authorList>
            <person name="Quandt C.A."/>
            <person name="Bushley K.E."/>
            <person name="Spatafora J.W."/>
        </authorList>
    </citation>
    <scope>NUCLEOTIDE SEQUENCE [LARGE SCALE GENOMIC DNA]</scope>
    <source>
        <strain evidence="1 2">CBS 100239</strain>
    </source>
</reference>
<comment type="caution">
    <text evidence="1">The sequence shown here is derived from an EMBL/GenBank/DDBJ whole genome shotgun (WGS) entry which is preliminary data.</text>
</comment>
<dbReference type="OrthoDB" id="3219467at2759"/>
<dbReference type="SUPFAM" id="SSF89372">
    <property type="entry name" value="Fucose-specific lectin"/>
    <property type="match status" value="1"/>
</dbReference>
<protein>
    <submittedName>
        <fullName evidence="1">Uncharacterized protein</fullName>
    </submittedName>
</protein>
<evidence type="ECO:0000313" key="1">
    <source>
        <dbReference type="EMBL" id="KND87030.1"/>
    </source>
</evidence>
<dbReference type="AlphaFoldDB" id="A0A0L0MZX5"/>
<dbReference type="Gene3D" id="2.120.10.70">
    <property type="entry name" value="Fucose-specific lectin"/>
    <property type="match status" value="1"/>
</dbReference>
<dbReference type="EMBL" id="LFRF01000043">
    <property type="protein sequence ID" value="KND87030.1"/>
    <property type="molecule type" value="Genomic_DNA"/>
</dbReference>
<accession>A0A0L0MZX5</accession>
<name>A0A0L0MZX5_TOLOC</name>
<evidence type="ECO:0000313" key="2">
    <source>
        <dbReference type="Proteomes" id="UP000036947"/>
    </source>
</evidence>